<feature type="compositionally biased region" description="Basic and acidic residues" evidence="1">
    <location>
        <begin position="616"/>
        <end position="631"/>
    </location>
</feature>
<dbReference type="EMBL" id="BKCJ010010854">
    <property type="protein sequence ID" value="GEU93442.1"/>
    <property type="molecule type" value="Genomic_DNA"/>
</dbReference>
<feature type="compositionally biased region" description="Basic and acidic residues" evidence="1">
    <location>
        <begin position="382"/>
        <end position="391"/>
    </location>
</feature>
<dbReference type="Pfam" id="PF07727">
    <property type="entry name" value="RVT_2"/>
    <property type="match status" value="1"/>
</dbReference>
<comment type="caution">
    <text evidence="4">The sequence shown here is derived from an EMBL/GenBank/DDBJ whole genome shotgun (WGS) entry which is preliminary data.</text>
</comment>
<feature type="region of interest" description="Disordered" evidence="1">
    <location>
        <begin position="596"/>
        <end position="683"/>
    </location>
</feature>
<proteinExistence type="predicted"/>
<evidence type="ECO:0000259" key="3">
    <source>
        <dbReference type="Pfam" id="PF25597"/>
    </source>
</evidence>
<name>A0A6L2P854_TANCI</name>
<gene>
    <name evidence="4" type="ORF">Tci_065420</name>
</gene>
<feature type="region of interest" description="Disordered" evidence="1">
    <location>
        <begin position="373"/>
        <end position="436"/>
    </location>
</feature>
<reference evidence="4" key="1">
    <citation type="journal article" date="2019" name="Sci. Rep.">
        <title>Draft genome of Tanacetum cinerariifolium, the natural source of mosquito coil.</title>
        <authorList>
            <person name="Yamashiro T."/>
            <person name="Shiraishi A."/>
            <person name="Satake H."/>
            <person name="Nakayama K."/>
        </authorList>
    </citation>
    <scope>NUCLEOTIDE SEQUENCE</scope>
</reference>
<evidence type="ECO:0000256" key="1">
    <source>
        <dbReference type="SAM" id="MobiDB-lite"/>
    </source>
</evidence>
<evidence type="ECO:0000313" key="4">
    <source>
        <dbReference type="EMBL" id="GEU93442.1"/>
    </source>
</evidence>
<dbReference type="AlphaFoldDB" id="A0A6L2P854"/>
<dbReference type="InterPro" id="IPR057670">
    <property type="entry name" value="SH3_retrovirus"/>
</dbReference>
<dbReference type="InterPro" id="IPR013103">
    <property type="entry name" value="RVT_2"/>
</dbReference>
<feature type="domain" description="Reverse transcriptase Ty1/copia-type" evidence="2">
    <location>
        <begin position="86"/>
        <end position="139"/>
    </location>
</feature>
<evidence type="ECO:0000259" key="2">
    <source>
        <dbReference type="Pfam" id="PF07727"/>
    </source>
</evidence>
<organism evidence="4">
    <name type="scientific">Tanacetum cinerariifolium</name>
    <name type="common">Dalmatian daisy</name>
    <name type="synonym">Chrysanthemum cinerariifolium</name>
    <dbReference type="NCBI Taxonomy" id="118510"/>
    <lineage>
        <taxon>Eukaryota</taxon>
        <taxon>Viridiplantae</taxon>
        <taxon>Streptophyta</taxon>
        <taxon>Embryophyta</taxon>
        <taxon>Tracheophyta</taxon>
        <taxon>Spermatophyta</taxon>
        <taxon>Magnoliopsida</taxon>
        <taxon>eudicotyledons</taxon>
        <taxon>Gunneridae</taxon>
        <taxon>Pentapetalae</taxon>
        <taxon>asterids</taxon>
        <taxon>campanulids</taxon>
        <taxon>Asterales</taxon>
        <taxon>Asteraceae</taxon>
        <taxon>Asteroideae</taxon>
        <taxon>Anthemideae</taxon>
        <taxon>Anthemidinae</taxon>
        <taxon>Tanacetum</taxon>
    </lineage>
</organism>
<feature type="domain" description="Retroviral polymerase SH3-like" evidence="3">
    <location>
        <begin position="2"/>
        <end position="47"/>
    </location>
</feature>
<dbReference type="Pfam" id="PF25597">
    <property type="entry name" value="SH3_retrovirus"/>
    <property type="match status" value="1"/>
</dbReference>
<sequence>MKADVGIFIGYAPIKKAFKIYNRCSRRIIETIRVDFDELTTMAFEQSSSGLRNDWDLLFQSLFDKLLAPPPSVDPLTPAVIAPIAEEEVYVSQPDVFVDPYNPNHVYKLKKALYGLKQAPRAWFDMLFSFLISQDFSKGSISMMGKIPFFLRLQISQSPRGIFINQSKYALESLKKYDFKSCDPMDTPMVEKSKQDEDKEGKVVDPSYYHGMIGTLLYLTASRLDLTMDMTIDQQVALDEALVLYASRLRIRKSNFRLRSDIMSKELTLQVTATVHHHSICFKMNNKKRIVNLEYFREMLHICPTAVGTRLSTSAKGKLSAKSSKAKGLTVLSEVALTKAEQIKLATNRSLQQTHISQASRSCIDEGAGIIPGVLDVPTDESNDKISWKSSDEDDDDDNVDDQSEANDDDDDDQEDEDEQDDNDQESDNDDDDFVDIPVTTTVVPLLVTAPTLPLPSIHIMSQTLEANFSELMQTNQFAGAVSSIPCIVDRYIDHQMNKAVKVAVQIQSDRLRDKAQAENEDFLIKLDQNIQKIIKEQVKEHVKKILIEKMESNKSIHRSDEQRNLYKAQVDAYECDKIILDTYGDIVTLKRCRNDADKDKEPSAGSDQGSKRRREGKEPESTSAPKEKASRTTGKSTKGFKSHQKTTSESAPAEEPMQTTQDLEEPSHQEFETGADDDQTSQNIQPWISDLDKQDESRASFNELMDTPVDFSAFLMNRLNVDTLTPELLAGPTYELRRGSYKSLVKLKFFLEEVYKATTDQLDWNNPEG</sequence>
<protein>
    <submittedName>
        <fullName evidence="4">Uncharacterized protein</fullName>
    </submittedName>
</protein>
<feature type="compositionally biased region" description="Acidic residues" evidence="1">
    <location>
        <begin position="392"/>
        <end position="435"/>
    </location>
</feature>
<accession>A0A6L2P854</accession>